<dbReference type="Proteomes" id="UP000323733">
    <property type="component" value="Unassembled WGS sequence"/>
</dbReference>
<keyword evidence="3" id="KW-1185">Reference proteome</keyword>
<keyword evidence="1" id="KW-1133">Transmembrane helix</keyword>
<evidence type="ECO:0000313" key="3">
    <source>
        <dbReference type="Proteomes" id="UP000323733"/>
    </source>
</evidence>
<dbReference type="InterPro" id="IPR040493">
    <property type="entry name" value="DUF5518"/>
</dbReference>
<dbReference type="Pfam" id="PF17647">
    <property type="entry name" value="DUF5518"/>
    <property type="match status" value="1"/>
</dbReference>
<protein>
    <recommendedName>
        <fullName evidence="4">DUF5518 domain-containing protein</fullName>
    </recommendedName>
</protein>
<feature type="transmembrane region" description="Helical" evidence="1">
    <location>
        <begin position="7"/>
        <end position="24"/>
    </location>
</feature>
<reference evidence="2 3" key="1">
    <citation type="submission" date="2016-10" db="EMBL/GenBank/DDBJ databases">
        <authorList>
            <person name="Varghese N."/>
            <person name="Submissions S."/>
        </authorList>
    </citation>
    <scope>NUCLEOTIDE SEQUENCE [LARGE SCALE GENOMIC DNA]</scope>
    <source>
        <strain evidence="2 3">DSM 11855</strain>
    </source>
</reference>
<sequence>MCLSRLSHYCGVGIIARVLGGALIGTVCTFIFYFIPLVNSIAPFLGGLLGGYYADGGSGGGLKTGVLMTIFMIIPGFLLGGILGSILRDAPVLGGFVVASAFVITLVIVAHAALIGIIGSVIGAVLAERSTIYRF</sequence>
<evidence type="ECO:0000256" key="1">
    <source>
        <dbReference type="SAM" id="Phobius"/>
    </source>
</evidence>
<dbReference type="AlphaFoldDB" id="A0A1I7ATE9"/>
<evidence type="ECO:0000313" key="2">
    <source>
        <dbReference type="EMBL" id="SFT78195.1"/>
    </source>
</evidence>
<dbReference type="EMBL" id="FPAO01000010">
    <property type="protein sequence ID" value="SFT78195.1"/>
    <property type="molecule type" value="Genomic_DNA"/>
</dbReference>
<accession>A0A1I7ATE9</accession>
<organism evidence="2 3">
    <name type="scientific">Methanosarcina thermophila</name>
    <dbReference type="NCBI Taxonomy" id="2210"/>
    <lineage>
        <taxon>Archaea</taxon>
        <taxon>Methanobacteriati</taxon>
        <taxon>Methanobacteriota</taxon>
        <taxon>Stenosarchaea group</taxon>
        <taxon>Methanomicrobia</taxon>
        <taxon>Methanosarcinales</taxon>
        <taxon>Methanosarcinaceae</taxon>
        <taxon>Methanosarcina</taxon>
    </lineage>
</organism>
<feature type="transmembrane region" description="Helical" evidence="1">
    <location>
        <begin position="93"/>
        <end position="126"/>
    </location>
</feature>
<keyword evidence="1" id="KW-0472">Membrane</keyword>
<evidence type="ECO:0008006" key="4">
    <source>
        <dbReference type="Google" id="ProtNLM"/>
    </source>
</evidence>
<gene>
    <name evidence="2" type="ORF">SAMN02910340_02345</name>
</gene>
<keyword evidence="1" id="KW-0812">Transmembrane</keyword>
<name>A0A1I7ATE9_METTE</name>
<feature type="transmembrane region" description="Helical" evidence="1">
    <location>
        <begin position="66"/>
        <end position="87"/>
    </location>
</feature>
<proteinExistence type="predicted"/>